<name>A0A848HE04_9BURK</name>
<keyword evidence="1" id="KW-1133">Transmembrane helix</keyword>
<dbReference type="InterPro" id="IPR008523">
    <property type="entry name" value="DUF805"/>
</dbReference>
<proteinExistence type="predicted"/>
<dbReference type="EMBL" id="JABBFX010000005">
    <property type="protein sequence ID" value="NML48402.1"/>
    <property type="molecule type" value="Genomic_DNA"/>
</dbReference>
<keyword evidence="3" id="KW-1185">Reference proteome</keyword>
<dbReference type="RefSeq" id="WP_169422742.1">
    <property type="nucleotide sequence ID" value="NZ_JABBFX010000005.1"/>
</dbReference>
<keyword evidence="1" id="KW-0472">Membrane</keyword>
<evidence type="ECO:0000256" key="1">
    <source>
        <dbReference type="SAM" id="Phobius"/>
    </source>
</evidence>
<dbReference type="Proteomes" id="UP000541185">
    <property type="component" value="Unassembled WGS sequence"/>
</dbReference>
<comment type="caution">
    <text evidence="2">The sequence shown here is derived from an EMBL/GenBank/DDBJ whole genome shotgun (WGS) entry which is preliminary data.</text>
</comment>
<dbReference type="GO" id="GO:0005886">
    <property type="term" value="C:plasma membrane"/>
    <property type="evidence" value="ECO:0007669"/>
    <property type="project" value="TreeGrafter"/>
</dbReference>
<feature type="transmembrane region" description="Helical" evidence="1">
    <location>
        <begin position="78"/>
        <end position="95"/>
    </location>
</feature>
<dbReference type="PANTHER" id="PTHR34980:SF2">
    <property type="entry name" value="INNER MEMBRANE PROTEIN YHAH-RELATED"/>
    <property type="match status" value="1"/>
</dbReference>
<dbReference type="Pfam" id="PF05656">
    <property type="entry name" value="DUF805"/>
    <property type="match status" value="1"/>
</dbReference>
<organism evidence="2 3">
    <name type="scientific">Ramlibacter agri</name>
    <dbReference type="NCBI Taxonomy" id="2728837"/>
    <lineage>
        <taxon>Bacteria</taxon>
        <taxon>Pseudomonadati</taxon>
        <taxon>Pseudomonadota</taxon>
        <taxon>Betaproteobacteria</taxon>
        <taxon>Burkholderiales</taxon>
        <taxon>Comamonadaceae</taxon>
        <taxon>Ramlibacter</taxon>
    </lineage>
</organism>
<sequence>MNFTDAVKACFNKYATFSGRATRPEFWWFVLFQMIVLVVAGMLGKFAYCLAVAALFVPAIAVGTRRLHDIGKSGWFQLLYLIPVIGFFVLLYWFLQASGGPNDYGNPEVTPYSPTVMPGPGPGPR</sequence>
<dbReference type="PANTHER" id="PTHR34980">
    <property type="entry name" value="INNER MEMBRANE PROTEIN-RELATED-RELATED"/>
    <property type="match status" value="1"/>
</dbReference>
<reference evidence="2 3" key="1">
    <citation type="submission" date="2020-04" db="EMBL/GenBank/DDBJ databases">
        <title>Ramlibacter sp. G-1-2-2 isolated from soil.</title>
        <authorList>
            <person name="Dahal R.H."/>
        </authorList>
    </citation>
    <scope>NUCLEOTIDE SEQUENCE [LARGE SCALE GENOMIC DNA]</scope>
    <source>
        <strain evidence="2 3">G-1-2-2</strain>
    </source>
</reference>
<dbReference type="AlphaFoldDB" id="A0A848HE04"/>
<keyword evidence="1" id="KW-0812">Transmembrane</keyword>
<protein>
    <submittedName>
        <fullName evidence="2">DUF805 domain-containing protein</fullName>
    </submittedName>
</protein>
<feature type="transmembrane region" description="Helical" evidence="1">
    <location>
        <begin position="26"/>
        <end position="57"/>
    </location>
</feature>
<evidence type="ECO:0000313" key="2">
    <source>
        <dbReference type="EMBL" id="NML48402.1"/>
    </source>
</evidence>
<accession>A0A848HE04</accession>
<evidence type="ECO:0000313" key="3">
    <source>
        <dbReference type="Proteomes" id="UP000541185"/>
    </source>
</evidence>
<gene>
    <name evidence="2" type="ORF">HHL11_31945</name>
</gene>